<dbReference type="Pfam" id="PF00183">
    <property type="entry name" value="HSP90"/>
    <property type="match status" value="1"/>
</dbReference>
<evidence type="ECO:0000256" key="5">
    <source>
        <dbReference type="ARBA" id="ARBA00022840"/>
    </source>
</evidence>
<evidence type="ECO:0000256" key="6">
    <source>
        <dbReference type="ARBA" id="ARBA00023016"/>
    </source>
</evidence>
<feature type="domain" description="Histidine kinase/HSP90-like ATPase" evidence="12">
    <location>
        <begin position="28"/>
        <end position="185"/>
    </location>
</feature>
<feature type="binding site" evidence="11">
    <location>
        <position position="175"/>
    </location>
    <ligand>
        <name>ATP</name>
        <dbReference type="ChEBI" id="CHEBI:30616"/>
    </ligand>
</feature>
<dbReference type="SMART" id="SM00387">
    <property type="entry name" value="HATPase_c"/>
    <property type="match status" value="1"/>
</dbReference>
<comment type="caution">
    <text evidence="10">Lacks conserved residue(s) required for the propagation of feature annotation.</text>
</comment>
<comment type="similarity">
    <text evidence="2 10">Belongs to the heat shock protein 90 family.</text>
</comment>
<dbReference type="Gene3D" id="3.30.230.80">
    <property type="match status" value="1"/>
</dbReference>
<evidence type="ECO:0000313" key="13">
    <source>
        <dbReference type="EMBL" id="MBR7829295.1"/>
    </source>
</evidence>
<dbReference type="GO" id="GO:0016887">
    <property type="term" value="F:ATP hydrolysis activity"/>
    <property type="evidence" value="ECO:0007669"/>
    <property type="project" value="InterPro"/>
</dbReference>
<evidence type="ECO:0000256" key="2">
    <source>
        <dbReference type="ARBA" id="ARBA00008239"/>
    </source>
</evidence>
<dbReference type="Gene3D" id="1.20.120.790">
    <property type="entry name" value="Heat shock protein 90, C-terminal domain"/>
    <property type="match status" value="1"/>
</dbReference>
<evidence type="ECO:0000259" key="12">
    <source>
        <dbReference type="SMART" id="SM00387"/>
    </source>
</evidence>
<dbReference type="RefSeq" id="WP_212520429.1">
    <property type="nucleotide sequence ID" value="NZ_JAGSOH010000080.1"/>
</dbReference>
<dbReference type="Pfam" id="PF13589">
    <property type="entry name" value="HATPase_c_3"/>
    <property type="match status" value="1"/>
</dbReference>
<feature type="binding site" evidence="11">
    <location>
        <position position="343"/>
    </location>
    <ligand>
        <name>ATP</name>
        <dbReference type="ChEBI" id="CHEBI:30616"/>
    </ligand>
</feature>
<dbReference type="FunFam" id="3.30.230.80:FF:000002">
    <property type="entry name" value="Molecular chaperone HtpG"/>
    <property type="match status" value="1"/>
</dbReference>
<evidence type="ECO:0000256" key="8">
    <source>
        <dbReference type="ARBA" id="ARBA00058590"/>
    </source>
</evidence>
<comment type="subunit">
    <text evidence="10">Homodimer.</text>
</comment>
<feature type="binding site" evidence="11">
    <location>
        <begin position="125"/>
        <end position="130"/>
    </location>
    <ligand>
        <name>ATP</name>
        <dbReference type="ChEBI" id="CHEBI:30616"/>
    </ligand>
</feature>
<evidence type="ECO:0000313" key="14">
    <source>
        <dbReference type="Proteomes" id="UP000676325"/>
    </source>
</evidence>
<dbReference type="InterPro" id="IPR020575">
    <property type="entry name" value="Hsp90_N"/>
</dbReference>
<dbReference type="GO" id="GO:0005737">
    <property type="term" value="C:cytoplasm"/>
    <property type="evidence" value="ECO:0007669"/>
    <property type="project" value="UniProtKB-SubCell"/>
</dbReference>
<dbReference type="FunFam" id="3.30.565.10:FF:000009">
    <property type="entry name" value="Molecular chaperone HtpG"/>
    <property type="match status" value="1"/>
</dbReference>
<keyword evidence="4 10" id="KW-0547">Nucleotide-binding</keyword>
<dbReference type="SUPFAM" id="SSF110942">
    <property type="entry name" value="HSP90 C-terminal domain"/>
    <property type="match status" value="1"/>
</dbReference>
<feature type="binding site" evidence="11">
    <location>
        <position position="86"/>
    </location>
    <ligand>
        <name>ATP</name>
        <dbReference type="ChEBI" id="CHEBI:30616"/>
    </ligand>
</feature>
<evidence type="ECO:0000256" key="9">
    <source>
        <dbReference type="ARBA" id="ARBA00070675"/>
    </source>
</evidence>
<keyword evidence="7 10" id="KW-0143">Chaperone</keyword>
<dbReference type="Gene3D" id="3.30.565.10">
    <property type="entry name" value="Histidine kinase-like ATPase, C-terminal domain"/>
    <property type="match status" value="1"/>
</dbReference>
<feature type="region of interest" description="C" evidence="10">
    <location>
        <begin position="559"/>
        <end position="641"/>
    </location>
</feature>
<evidence type="ECO:0000256" key="7">
    <source>
        <dbReference type="ARBA" id="ARBA00023186"/>
    </source>
</evidence>
<dbReference type="GO" id="GO:0005524">
    <property type="term" value="F:ATP binding"/>
    <property type="evidence" value="ECO:0007669"/>
    <property type="project" value="UniProtKB-UniRule"/>
</dbReference>
<dbReference type="HAMAP" id="MF_00505">
    <property type="entry name" value="HSP90"/>
    <property type="match status" value="1"/>
</dbReference>
<dbReference type="PANTHER" id="PTHR11528">
    <property type="entry name" value="HEAT SHOCK PROTEIN 90 FAMILY MEMBER"/>
    <property type="match status" value="1"/>
</dbReference>
<dbReference type="SUPFAM" id="SSF54211">
    <property type="entry name" value="Ribosomal protein S5 domain 2-like"/>
    <property type="match status" value="1"/>
</dbReference>
<evidence type="ECO:0000256" key="4">
    <source>
        <dbReference type="ARBA" id="ARBA00022741"/>
    </source>
</evidence>
<evidence type="ECO:0000256" key="3">
    <source>
        <dbReference type="ARBA" id="ARBA00022490"/>
    </source>
</evidence>
<dbReference type="InterPro" id="IPR001404">
    <property type="entry name" value="Hsp90_fam"/>
</dbReference>
<dbReference type="PRINTS" id="PR00775">
    <property type="entry name" value="HEATSHOCK90"/>
</dbReference>
<feature type="binding site" evidence="11">
    <location>
        <position position="81"/>
    </location>
    <ligand>
        <name>ATP</name>
        <dbReference type="ChEBI" id="CHEBI:30616"/>
    </ligand>
</feature>
<gene>
    <name evidence="10 13" type="primary">htpG</name>
    <name evidence="13" type="ORF">KDK95_23510</name>
</gene>
<comment type="subcellular location">
    <subcellularLocation>
        <location evidence="1 10">Cytoplasm</location>
    </subcellularLocation>
</comment>
<dbReference type="InterPro" id="IPR019805">
    <property type="entry name" value="Heat_shock_protein_90_CS"/>
</dbReference>
<dbReference type="Proteomes" id="UP000676325">
    <property type="component" value="Unassembled WGS sequence"/>
</dbReference>
<feature type="binding site" evidence="11">
    <location>
        <position position="100"/>
    </location>
    <ligand>
        <name>ATP</name>
        <dbReference type="ChEBI" id="CHEBI:30616"/>
    </ligand>
</feature>
<feature type="binding site" evidence="11">
    <location>
        <position position="39"/>
    </location>
    <ligand>
        <name>ATP</name>
        <dbReference type="ChEBI" id="CHEBI:30616"/>
    </ligand>
</feature>
<feature type="binding site" evidence="11">
    <location>
        <begin position="101"/>
        <end position="102"/>
    </location>
    <ligand>
        <name>ATP</name>
        <dbReference type="ChEBI" id="CHEBI:30616"/>
    </ligand>
</feature>
<feature type="region of interest" description="A; substrate-binding" evidence="10">
    <location>
        <begin position="1"/>
        <end position="343"/>
    </location>
</feature>
<keyword evidence="5 10" id="KW-0067">ATP-binding</keyword>
<proteinExistence type="inferred from homology"/>
<dbReference type="InterPro" id="IPR036890">
    <property type="entry name" value="HATPase_C_sf"/>
</dbReference>
<dbReference type="InterPro" id="IPR020568">
    <property type="entry name" value="Ribosomal_Su5_D2-typ_SF"/>
</dbReference>
<dbReference type="GO" id="GO:0051082">
    <property type="term" value="F:unfolded protein binding"/>
    <property type="evidence" value="ECO:0007669"/>
    <property type="project" value="UniProtKB-UniRule"/>
</dbReference>
<name>A0A941EAL7_9ACTN</name>
<evidence type="ECO:0000256" key="10">
    <source>
        <dbReference type="HAMAP-Rule" id="MF_00505"/>
    </source>
</evidence>
<dbReference type="InterPro" id="IPR003594">
    <property type="entry name" value="HATPase_dom"/>
</dbReference>
<protein>
    <recommendedName>
        <fullName evidence="9 10">Chaperone protein HtpG</fullName>
    </recommendedName>
    <alternativeName>
        <fullName evidence="10">Heat shock protein HtpG</fullName>
    </alternativeName>
    <alternativeName>
        <fullName evidence="10">High temperature protein G</fullName>
    </alternativeName>
</protein>
<evidence type="ECO:0000256" key="1">
    <source>
        <dbReference type="ARBA" id="ARBA00004496"/>
    </source>
</evidence>
<dbReference type="PIRSF" id="PIRSF002583">
    <property type="entry name" value="Hsp90"/>
    <property type="match status" value="1"/>
</dbReference>
<keyword evidence="14" id="KW-1185">Reference proteome</keyword>
<dbReference type="CDD" id="cd16927">
    <property type="entry name" value="HATPase_Hsp90-like"/>
    <property type="match status" value="1"/>
</dbReference>
<comment type="caution">
    <text evidence="13">The sequence shown here is derived from an EMBL/GenBank/DDBJ whole genome shotgun (WGS) entry which is preliminary data.</text>
</comment>
<dbReference type="GO" id="GO:0140662">
    <property type="term" value="F:ATP-dependent protein folding chaperone"/>
    <property type="evidence" value="ECO:0007669"/>
    <property type="project" value="InterPro"/>
</dbReference>
<evidence type="ECO:0000256" key="11">
    <source>
        <dbReference type="PIRSR" id="PIRSR002583-1"/>
    </source>
</evidence>
<dbReference type="PROSITE" id="PS00298">
    <property type="entry name" value="HSP90"/>
    <property type="match status" value="1"/>
</dbReference>
<dbReference type="SUPFAM" id="SSF55874">
    <property type="entry name" value="ATPase domain of HSP90 chaperone/DNA topoisomerase II/histidine kinase"/>
    <property type="match status" value="1"/>
</dbReference>
<dbReference type="NCBIfam" id="NF003555">
    <property type="entry name" value="PRK05218.1"/>
    <property type="match status" value="1"/>
</dbReference>
<keyword evidence="3 10" id="KW-0963">Cytoplasm</keyword>
<accession>A0A941EAL7</accession>
<dbReference type="AlphaFoldDB" id="A0A941EAL7"/>
<sequence length="641" mass="71510">MSGGSETLEFQAETRQLLHLVVHSLYSDKDIFLRELISNASDALDKLRLESLKDADLAADTSDLHIEIRPDAGARTLTVRDDGIGMSRAEVVDLIGTIAKSGTAGLLEKLKSAKDAEASNTLIGQFGVGFYSAFMVADKVTLVTRRAGEDVGTRWESTGESTYRIEQAPYAPQGTSVTLHLKPVDTDDHVFDYTAESKIREIVKKYSDFIRWPIRLISTSSGDEGTVVEEPKTINSMKALWSRPRSEITEDEYREFYKQIAHDWTDPLETVHLRSEGTFAYDALLFLPSHAPFDLYTRDAKRGVHLYVNRVFIMDECDALMPHYLRFVAGVVDAHDLSLNVSRELLQHDRHIRGVRRRLVKKILGTAKDLQAADAEKYRVFFDAFGRALKEGLLEDADNRETLLDLLLLESTHDETEPTTLRGYVERMKEDQKEIYYLTGASRAAIENSPHMEAFQAKGYEVLILADPIDEVWADQVLEYDGRPLRSIAKGRVDLDDADEAAGDADAKPEREDFTALLSFLTATLGEQIKQARLSTRLTTSAACVVGDVNDPTPALEKLYRATGQPVPHIKRILELNPDHPLVIKLRDAHARTADEPSADDDALARSAELLYDLAVLAEGGEIENPARFTRLVADRLAAGL</sequence>
<dbReference type="InterPro" id="IPR037196">
    <property type="entry name" value="HSP90_C"/>
</dbReference>
<feature type="binding site" evidence="11">
    <location>
        <position position="35"/>
    </location>
    <ligand>
        <name>ATP</name>
        <dbReference type="ChEBI" id="CHEBI:30616"/>
    </ligand>
</feature>
<comment type="function">
    <text evidence="8 10">Molecular chaperone. Has ATPase activity.</text>
</comment>
<reference evidence="13" key="1">
    <citation type="submission" date="2021-04" db="EMBL/GenBank/DDBJ databases">
        <title>Genome based classification of Actinospica acidithermotolerans sp. nov., an actinobacterium isolated from an Indonesian hot spring.</title>
        <authorList>
            <person name="Kusuma A.B."/>
            <person name="Putra K.E."/>
            <person name="Nafisah S."/>
            <person name="Loh J."/>
            <person name="Nouioui I."/>
            <person name="Goodfellow M."/>
        </authorList>
    </citation>
    <scope>NUCLEOTIDE SEQUENCE</scope>
    <source>
        <strain evidence="13">MGRD01-02</strain>
    </source>
</reference>
<organism evidence="13 14">
    <name type="scientific">Actinospica acidithermotolerans</name>
    <dbReference type="NCBI Taxonomy" id="2828514"/>
    <lineage>
        <taxon>Bacteria</taxon>
        <taxon>Bacillati</taxon>
        <taxon>Actinomycetota</taxon>
        <taxon>Actinomycetes</taxon>
        <taxon>Catenulisporales</taxon>
        <taxon>Actinospicaceae</taxon>
        <taxon>Actinospica</taxon>
    </lineage>
</organism>
<dbReference type="EMBL" id="JAGSOH010000080">
    <property type="protein sequence ID" value="MBR7829295.1"/>
    <property type="molecule type" value="Genomic_DNA"/>
</dbReference>
<keyword evidence="6 10" id="KW-0346">Stress response</keyword>
<dbReference type="Gene3D" id="3.40.50.11260">
    <property type="match status" value="1"/>
</dbReference>